<dbReference type="Gene3D" id="2.170.270.10">
    <property type="entry name" value="SET domain"/>
    <property type="match status" value="1"/>
</dbReference>
<dbReference type="PANTHER" id="PTHR12197">
    <property type="entry name" value="HISTONE-LYSINE N-METHYLTRANSFERASE SMYD"/>
    <property type="match status" value="1"/>
</dbReference>
<dbReference type="AlphaFoldDB" id="A0A7S0SDQ2"/>
<dbReference type="Pfam" id="PF00856">
    <property type="entry name" value="SET"/>
    <property type="match status" value="1"/>
</dbReference>
<protein>
    <recommendedName>
        <fullName evidence="1">SET domain-containing protein</fullName>
    </recommendedName>
</protein>
<dbReference type="GO" id="GO:0005634">
    <property type="term" value="C:nucleus"/>
    <property type="evidence" value="ECO:0007669"/>
    <property type="project" value="TreeGrafter"/>
</dbReference>
<dbReference type="SUPFAM" id="SSF82199">
    <property type="entry name" value="SET domain"/>
    <property type="match status" value="1"/>
</dbReference>
<organism evidence="2">
    <name type="scientific">Mantoniella antarctica</name>
    <dbReference type="NCBI Taxonomy" id="81844"/>
    <lineage>
        <taxon>Eukaryota</taxon>
        <taxon>Viridiplantae</taxon>
        <taxon>Chlorophyta</taxon>
        <taxon>Mamiellophyceae</taxon>
        <taxon>Mamiellales</taxon>
        <taxon>Mamiellaceae</taxon>
        <taxon>Mantoniella</taxon>
    </lineage>
</organism>
<evidence type="ECO:0000259" key="1">
    <source>
        <dbReference type="Pfam" id="PF00856"/>
    </source>
</evidence>
<proteinExistence type="predicted"/>
<name>A0A7S0SDQ2_9CHLO</name>
<reference evidence="2" key="1">
    <citation type="submission" date="2021-01" db="EMBL/GenBank/DDBJ databases">
        <authorList>
            <person name="Corre E."/>
            <person name="Pelletier E."/>
            <person name="Niang G."/>
            <person name="Scheremetjew M."/>
            <person name="Finn R."/>
            <person name="Kale V."/>
            <person name="Holt S."/>
            <person name="Cochrane G."/>
            <person name="Meng A."/>
            <person name="Brown T."/>
            <person name="Cohen L."/>
        </authorList>
    </citation>
    <scope>NUCLEOTIDE SEQUENCE</scope>
    <source>
        <strain evidence="2">SL-175</strain>
    </source>
</reference>
<accession>A0A7S0SDQ2</accession>
<dbReference type="PANTHER" id="PTHR12197:SF251">
    <property type="entry name" value="EG:BACR7C10.4 PROTEIN"/>
    <property type="match status" value="1"/>
</dbReference>
<dbReference type="EMBL" id="HBFC01011528">
    <property type="protein sequence ID" value="CAD8704062.1"/>
    <property type="molecule type" value="Transcribed_RNA"/>
</dbReference>
<dbReference type="InterPro" id="IPR001214">
    <property type="entry name" value="SET_dom"/>
</dbReference>
<gene>
    <name evidence="2" type="ORF">MANT1106_LOCUS6744</name>
</gene>
<dbReference type="InterPro" id="IPR050869">
    <property type="entry name" value="H3K4_H4K5_MeTrfase"/>
</dbReference>
<evidence type="ECO:0000313" key="2">
    <source>
        <dbReference type="EMBL" id="CAD8704062.1"/>
    </source>
</evidence>
<sequence length="120" mass="12787">MAGAAGTAVAAVYSLIACVNHSCRPNCDVAGTWSAQKPGSGDANDGAATLTCVSAVAAGEECVYNYGPRELLTWNLEKRRRYLSEKNGFVCRCERCREEESNKDATTCTVSLSLASIEDK</sequence>
<feature type="domain" description="SET" evidence="1">
    <location>
        <begin position="17"/>
        <end position="67"/>
    </location>
</feature>
<dbReference type="InterPro" id="IPR046341">
    <property type="entry name" value="SET_dom_sf"/>
</dbReference>